<feature type="transmembrane region" description="Helical" evidence="3">
    <location>
        <begin position="485"/>
        <end position="503"/>
    </location>
</feature>
<dbReference type="InterPro" id="IPR036259">
    <property type="entry name" value="MFS_trans_sf"/>
</dbReference>
<evidence type="ECO:0000313" key="5">
    <source>
        <dbReference type="Proteomes" id="UP000799441"/>
    </source>
</evidence>
<sequence length="577" mass="64431">MSLLQRVTSLEGFDREPQAQDIGYGSVRSVKRVISYDAFPPPEESQSAHPKGGIVAYKVSTAQRFAQVIATVLACWLASGILFGFAALKPILVDEGVYREYCTPQEIKDNVEVCYEQDMRLNLFFAVASTTSNVSALPLGTLLDRYGPRAVSVLGAFCIAVGTLLMAEAFAVAEFDGYIAGNVFIALGGTAIFLPSFSIANAFPMYTGLIVSLVTGSYDASAAVFLFYNLVYQATNGRFTPSLFFRIYLAVPVLILLMQVFLMQPDGYKTLPELEQTLERQEDATRDVHSSDDELSDNEVRRLRGRRQDRRESKLRELESLLGDASERHHREEREEERYKKSGVWGALHGQTALQQMKTPWFVLLVLLTVLQMLRMNFFIATIRSQYEYMFESKRLAKQINSFFDIALPVGGVAATPFIGIMLDSISTANLLAVLVAMITAVGVLGSLPYIWAGYANVVVFVLLRPLYYSAMSDYATKVFGFTTFGRIYGTIICLSGVVNLLQPAIDAMTYEVFHSDPTPVNVALAVPAFVFGVALVIYVSWQGRRMSRERQQLDEMRERDHLIREEEEESNYGSVF</sequence>
<feature type="transmembrane region" description="Helical" evidence="3">
    <location>
        <begin position="523"/>
        <end position="542"/>
    </location>
</feature>
<dbReference type="Pfam" id="PF07690">
    <property type="entry name" value="MFS_1"/>
    <property type="match status" value="1"/>
</dbReference>
<feature type="transmembrane region" description="Helical" evidence="3">
    <location>
        <begin position="209"/>
        <end position="231"/>
    </location>
</feature>
<dbReference type="SUPFAM" id="SSF103473">
    <property type="entry name" value="MFS general substrate transporter"/>
    <property type="match status" value="1"/>
</dbReference>
<comment type="caution">
    <text evidence="4">The sequence shown here is derived from an EMBL/GenBank/DDBJ whole genome shotgun (WGS) entry which is preliminary data.</text>
</comment>
<feature type="transmembrane region" description="Helical" evidence="3">
    <location>
        <begin position="68"/>
        <end position="88"/>
    </location>
</feature>
<organism evidence="4 5">
    <name type="scientific">Polychaeton citri CBS 116435</name>
    <dbReference type="NCBI Taxonomy" id="1314669"/>
    <lineage>
        <taxon>Eukaryota</taxon>
        <taxon>Fungi</taxon>
        <taxon>Dikarya</taxon>
        <taxon>Ascomycota</taxon>
        <taxon>Pezizomycotina</taxon>
        <taxon>Dothideomycetes</taxon>
        <taxon>Dothideomycetidae</taxon>
        <taxon>Capnodiales</taxon>
        <taxon>Capnodiaceae</taxon>
        <taxon>Polychaeton</taxon>
    </lineage>
</organism>
<protein>
    <submittedName>
        <fullName evidence="4">MFS general substrate transporter</fullName>
    </submittedName>
</protein>
<dbReference type="PANTHER" id="PTHR20772">
    <property type="entry name" value="PROTEIN FMP42"/>
    <property type="match status" value="1"/>
</dbReference>
<dbReference type="GO" id="GO:0000329">
    <property type="term" value="C:fungal-type vacuole membrane"/>
    <property type="evidence" value="ECO:0007669"/>
    <property type="project" value="TreeGrafter"/>
</dbReference>
<evidence type="ECO:0000256" key="3">
    <source>
        <dbReference type="SAM" id="Phobius"/>
    </source>
</evidence>
<dbReference type="Proteomes" id="UP000799441">
    <property type="component" value="Unassembled WGS sequence"/>
</dbReference>
<evidence type="ECO:0000256" key="2">
    <source>
        <dbReference type="SAM" id="MobiDB-lite"/>
    </source>
</evidence>
<feature type="transmembrane region" description="Helical" evidence="3">
    <location>
        <begin position="403"/>
        <end position="423"/>
    </location>
</feature>
<keyword evidence="3" id="KW-0812">Transmembrane</keyword>
<evidence type="ECO:0000256" key="1">
    <source>
        <dbReference type="ARBA" id="ARBA00004141"/>
    </source>
</evidence>
<keyword evidence="3" id="KW-1133">Transmembrane helix</keyword>
<accession>A0A9P4Q1T8</accession>
<feature type="region of interest" description="Disordered" evidence="2">
    <location>
        <begin position="280"/>
        <end position="302"/>
    </location>
</feature>
<feature type="transmembrane region" description="Helical" evidence="3">
    <location>
        <begin position="435"/>
        <end position="464"/>
    </location>
</feature>
<proteinExistence type="predicted"/>
<name>A0A9P4Q1T8_9PEZI</name>
<dbReference type="AlphaFoldDB" id="A0A9P4Q1T8"/>
<feature type="transmembrane region" description="Helical" evidence="3">
    <location>
        <begin position="150"/>
        <end position="171"/>
    </location>
</feature>
<keyword evidence="3" id="KW-0472">Membrane</keyword>
<keyword evidence="5" id="KW-1185">Reference proteome</keyword>
<dbReference type="GO" id="GO:0022857">
    <property type="term" value="F:transmembrane transporter activity"/>
    <property type="evidence" value="ECO:0007669"/>
    <property type="project" value="InterPro"/>
</dbReference>
<dbReference type="PANTHER" id="PTHR20772:SF4">
    <property type="entry name" value="HYPOTHETICAL AMINO ACID TRANSPORTER (EUROFUNG)"/>
    <property type="match status" value="1"/>
</dbReference>
<comment type="subcellular location">
    <subcellularLocation>
        <location evidence="1">Membrane</location>
        <topology evidence="1">Multi-pass membrane protein</topology>
    </subcellularLocation>
</comment>
<feature type="transmembrane region" description="Helical" evidence="3">
    <location>
        <begin position="361"/>
        <end position="383"/>
    </location>
</feature>
<dbReference type="OrthoDB" id="330047at2759"/>
<feature type="transmembrane region" description="Helical" evidence="3">
    <location>
        <begin position="243"/>
        <end position="262"/>
    </location>
</feature>
<dbReference type="EMBL" id="MU003870">
    <property type="protein sequence ID" value="KAF2716539.1"/>
    <property type="molecule type" value="Genomic_DNA"/>
</dbReference>
<dbReference type="InterPro" id="IPR052599">
    <property type="entry name" value="SLC43A_AATransporter"/>
</dbReference>
<gene>
    <name evidence="4" type="ORF">K431DRAFT_235169</name>
</gene>
<reference evidence="4" key="1">
    <citation type="journal article" date="2020" name="Stud. Mycol.">
        <title>101 Dothideomycetes genomes: a test case for predicting lifestyles and emergence of pathogens.</title>
        <authorList>
            <person name="Haridas S."/>
            <person name="Albert R."/>
            <person name="Binder M."/>
            <person name="Bloem J."/>
            <person name="Labutti K."/>
            <person name="Salamov A."/>
            <person name="Andreopoulos B."/>
            <person name="Baker S."/>
            <person name="Barry K."/>
            <person name="Bills G."/>
            <person name="Bluhm B."/>
            <person name="Cannon C."/>
            <person name="Castanera R."/>
            <person name="Culley D."/>
            <person name="Daum C."/>
            <person name="Ezra D."/>
            <person name="Gonzalez J."/>
            <person name="Henrissat B."/>
            <person name="Kuo A."/>
            <person name="Liang C."/>
            <person name="Lipzen A."/>
            <person name="Lutzoni F."/>
            <person name="Magnuson J."/>
            <person name="Mondo S."/>
            <person name="Nolan M."/>
            <person name="Ohm R."/>
            <person name="Pangilinan J."/>
            <person name="Park H.-J."/>
            <person name="Ramirez L."/>
            <person name="Alfaro M."/>
            <person name="Sun H."/>
            <person name="Tritt A."/>
            <person name="Yoshinaga Y."/>
            <person name="Zwiers L.-H."/>
            <person name="Turgeon B."/>
            <person name="Goodwin S."/>
            <person name="Spatafora J."/>
            <person name="Crous P."/>
            <person name="Grigoriev I."/>
        </authorList>
    </citation>
    <scope>NUCLEOTIDE SEQUENCE</scope>
    <source>
        <strain evidence="4">CBS 116435</strain>
    </source>
</reference>
<dbReference type="Gene3D" id="1.20.1250.20">
    <property type="entry name" value="MFS general substrate transporter like domains"/>
    <property type="match status" value="1"/>
</dbReference>
<evidence type="ECO:0000313" key="4">
    <source>
        <dbReference type="EMBL" id="KAF2716539.1"/>
    </source>
</evidence>
<feature type="transmembrane region" description="Helical" evidence="3">
    <location>
        <begin position="183"/>
        <end position="203"/>
    </location>
</feature>
<dbReference type="InterPro" id="IPR011701">
    <property type="entry name" value="MFS"/>
</dbReference>